<protein>
    <submittedName>
        <fullName evidence="1">Uncharacterized protein</fullName>
    </submittedName>
</protein>
<organism evidence="1 2">
    <name type="scientific">Pedobacter chitinilyticus</name>
    <dbReference type="NCBI Taxonomy" id="2233776"/>
    <lineage>
        <taxon>Bacteria</taxon>
        <taxon>Pseudomonadati</taxon>
        <taxon>Bacteroidota</taxon>
        <taxon>Sphingobacteriia</taxon>
        <taxon>Sphingobacteriales</taxon>
        <taxon>Sphingobacteriaceae</taxon>
        <taxon>Pedobacter</taxon>
    </lineage>
</organism>
<accession>A0A451GD76</accession>
<evidence type="ECO:0000313" key="1">
    <source>
        <dbReference type="EMBL" id="RWU10803.1"/>
    </source>
</evidence>
<dbReference type="OrthoDB" id="805752at2"/>
<sequence>MKAISKQEHQSVIYALKQMESLLGEERAGAVQNAKALSKLYQRYHTLLADLSICINEYEALHHQLRVKVLGPALRKAKRDGIV</sequence>
<proteinExistence type="predicted"/>
<gene>
    <name evidence="1" type="ORF">DPV69_05590</name>
</gene>
<dbReference type="EMBL" id="SAYW01000001">
    <property type="protein sequence ID" value="RWU10803.1"/>
    <property type="molecule type" value="Genomic_DNA"/>
</dbReference>
<dbReference type="AlphaFoldDB" id="A0A451GD76"/>
<reference evidence="1 2" key="1">
    <citation type="submission" date="2018-06" db="EMBL/GenBank/DDBJ databases">
        <title>Pedobacter endophyticus sp. nov., an endophytic bacterium isolated from a leaf of Triticum aestivum.</title>
        <authorList>
            <person name="Zhang L."/>
        </authorList>
    </citation>
    <scope>NUCLEOTIDE SEQUENCE [LARGE SCALE GENOMIC DNA]</scope>
    <source>
        <strain evidence="1 2">CM134L-2</strain>
    </source>
</reference>
<keyword evidence="2" id="KW-1185">Reference proteome</keyword>
<evidence type="ECO:0000313" key="2">
    <source>
        <dbReference type="Proteomes" id="UP000284120"/>
    </source>
</evidence>
<name>A0A451GD76_9SPHI</name>
<dbReference type="RefSeq" id="WP_113646284.1">
    <property type="nucleotide sequence ID" value="NZ_QMHN01000001.1"/>
</dbReference>
<dbReference type="Proteomes" id="UP000284120">
    <property type="component" value="Unassembled WGS sequence"/>
</dbReference>
<comment type="caution">
    <text evidence="1">The sequence shown here is derived from an EMBL/GenBank/DDBJ whole genome shotgun (WGS) entry which is preliminary data.</text>
</comment>